<evidence type="ECO:0000256" key="8">
    <source>
        <dbReference type="RuleBase" id="RU362088"/>
    </source>
</evidence>
<evidence type="ECO:0000256" key="5">
    <source>
        <dbReference type="ARBA" id="ARBA00022989"/>
    </source>
</evidence>
<accession>S8E8G7</accession>
<feature type="compositionally biased region" description="Basic and acidic residues" evidence="9">
    <location>
        <begin position="154"/>
        <end position="169"/>
    </location>
</feature>
<dbReference type="GO" id="GO:0005385">
    <property type="term" value="F:zinc ion transmembrane transporter activity"/>
    <property type="evidence" value="ECO:0007669"/>
    <property type="project" value="InterPro"/>
</dbReference>
<evidence type="ECO:0000256" key="2">
    <source>
        <dbReference type="ARBA" id="ARBA00006939"/>
    </source>
</evidence>
<evidence type="ECO:0000256" key="9">
    <source>
        <dbReference type="SAM" id="MobiDB-lite"/>
    </source>
</evidence>
<evidence type="ECO:0000256" key="7">
    <source>
        <dbReference type="ARBA" id="ARBA00023136"/>
    </source>
</evidence>
<dbReference type="InterPro" id="IPR003689">
    <property type="entry name" value="ZIP"/>
</dbReference>
<feature type="transmembrane region" description="Helical" evidence="8">
    <location>
        <begin position="69"/>
        <end position="85"/>
    </location>
</feature>
<sequence length="357" mass="38309">MRSYRLHARDDGNDCGAANNPHTWTGLRIASIFIILATSLFGALFPVLARRQRVLRLLIPERAFKVAKYFGSGVIIATAFVHLLSPGYDELSSPCLAPGWQDYPYAMAICLGSIFMIFIVELISFRCGTAVLAKIGLKHDPHGHGLATGSHFAHGPEGRAGEESAKAVDYDSEEGPSDLEKRGVQVHEHALMSDSAIAQIIGVAILEFGVLLHSVFVGLTLAVDEQFVILFIVIIFHQTFEGLGVGSRLAYMELPPKYAYVPVLGAILFGITTPIGIAAGLGVRTTYNPDSATASIVSGVLDSFSAGILIYTALVELVAHEFVFNKEMIEGSIGELVFAIGCMMLGAGLMALLGRWA</sequence>
<dbReference type="EMBL" id="KE504143">
    <property type="protein sequence ID" value="EPT01277.1"/>
    <property type="molecule type" value="Genomic_DNA"/>
</dbReference>
<evidence type="ECO:0000256" key="1">
    <source>
        <dbReference type="ARBA" id="ARBA00004141"/>
    </source>
</evidence>
<evidence type="ECO:0000256" key="3">
    <source>
        <dbReference type="ARBA" id="ARBA00022448"/>
    </source>
</evidence>
<evidence type="ECO:0000313" key="11">
    <source>
        <dbReference type="Proteomes" id="UP000015241"/>
    </source>
</evidence>
<feature type="transmembrane region" description="Helical" evidence="8">
    <location>
        <begin position="258"/>
        <end position="283"/>
    </location>
</feature>
<dbReference type="HOGENOM" id="CLU_027089_0_2_1"/>
<comment type="similarity">
    <text evidence="2 8">Belongs to the ZIP transporter (TC 2.A.5) family.</text>
</comment>
<dbReference type="PANTHER" id="PTHR11040">
    <property type="entry name" value="ZINC/IRON TRANSPORTER"/>
    <property type="match status" value="1"/>
</dbReference>
<dbReference type="Proteomes" id="UP000015241">
    <property type="component" value="Unassembled WGS sequence"/>
</dbReference>
<feature type="transmembrane region" description="Helical" evidence="8">
    <location>
        <begin position="200"/>
        <end position="221"/>
    </location>
</feature>
<evidence type="ECO:0000256" key="4">
    <source>
        <dbReference type="ARBA" id="ARBA00022692"/>
    </source>
</evidence>
<comment type="subcellular location">
    <subcellularLocation>
        <location evidence="1 8">Membrane</location>
        <topology evidence="1 8">Multi-pass membrane protein</topology>
    </subcellularLocation>
</comment>
<keyword evidence="4 8" id="KW-0812">Transmembrane</keyword>
<dbReference type="OrthoDB" id="448280at2759"/>
<keyword evidence="3 8" id="KW-0813">Transport</keyword>
<evidence type="ECO:0000313" key="10">
    <source>
        <dbReference type="EMBL" id="EPT01277.1"/>
    </source>
</evidence>
<proteinExistence type="inferred from homology"/>
<dbReference type="GO" id="GO:0005886">
    <property type="term" value="C:plasma membrane"/>
    <property type="evidence" value="ECO:0007669"/>
    <property type="project" value="TreeGrafter"/>
</dbReference>
<dbReference type="NCBIfam" id="TIGR00820">
    <property type="entry name" value="zip"/>
    <property type="match status" value="1"/>
</dbReference>
<feature type="transmembrane region" description="Helical" evidence="8">
    <location>
        <begin position="29"/>
        <end position="48"/>
    </location>
</feature>
<keyword evidence="5 8" id="KW-1133">Transmembrane helix</keyword>
<name>S8E8G7_FOMSC</name>
<dbReference type="AlphaFoldDB" id="S8E8G7"/>
<feature type="transmembrane region" description="Helical" evidence="8">
    <location>
        <begin position="303"/>
        <end position="324"/>
    </location>
</feature>
<keyword evidence="6 8" id="KW-0406">Ion transport</keyword>
<feature type="transmembrane region" description="Helical" evidence="8">
    <location>
        <begin position="227"/>
        <end position="246"/>
    </location>
</feature>
<feature type="transmembrane region" description="Helical" evidence="8">
    <location>
        <begin position="105"/>
        <end position="125"/>
    </location>
</feature>
<dbReference type="PANTHER" id="PTHR11040:SF32">
    <property type="entry name" value="ZINC-REGULATED TRANSPORTER 1"/>
    <property type="match status" value="1"/>
</dbReference>
<organism evidence="10 11">
    <name type="scientific">Fomitopsis schrenkii</name>
    <name type="common">Brown rot fungus</name>
    <dbReference type="NCBI Taxonomy" id="2126942"/>
    <lineage>
        <taxon>Eukaryota</taxon>
        <taxon>Fungi</taxon>
        <taxon>Dikarya</taxon>
        <taxon>Basidiomycota</taxon>
        <taxon>Agaricomycotina</taxon>
        <taxon>Agaricomycetes</taxon>
        <taxon>Polyporales</taxon>
        <taxon>Fomitopsis</taxon>
    </lineage>
</organism>
<reference evidence="10 11" key="1">
    <citation type="journal article" date="2012" name="Science">
        <title>The Paleozoic origin of enzymatic lignin decomposition reconstructed from 31 fungal genomes.</title>
        <authorList>
            <person name="Floudas D."/>
            <person name="Binder M."/>
            <person name="Riley R."/>
            <person name="Barry K."/>
            <person name="Blanchette R.A."/>
            <person name="Henrissat B."/>
            <person name="Martinez A.T."/>
            <person name="Otillar R."/>
            <person name="Spatafora J.W."/>
            <person name="Yadav J.S."/>
            <person name="Aerts A."/>
            <person name="Benoit I."/>
            <person name="Boyd A."/>
            <person name="Carlson A."/>
            <person name="Copeland A."/>
            <person name="Coutinho P.M."/>
            <person name="de Vries R.P."/>
            <person name="Ferreira P."/>
            <person name="Findley K."/>
            <person name="Foster B."/>
            <person name="Gaskell J."/>
            <person name="Glotzer D."/>
            <person name="Gorecki P."/>
            <person name="Heitman J."/>
            <person name="Hesse C."/>
            <person name="Hori C."/>
            <person name="Igarashi K."/>
            <person name="Jurgens J.A."/>
            <person name="Kallen N."/>
            <person name="Kersten P."/>
            <person name="Kohler A."/>
            <person name="Kuees U."/>
            <person name="Kumar T.K.A."/>
            <person name="Kuo A."/>
            <person name="LaButti K."/>
            <person name="Larrondo L.F."/>
            <person name="Lindquist E."/>
            <person name="Ling A."/>
            <person name="Lombard V."/>
            <person name="Lucas S."/>
            <person name="Lundell T."/>
            <person name="Martin R."/>
            <person name="McLaughlin D.J."/>
            <person name="Morgenstern I."/>
            <person name="Morin E."/>
            <person name="Murat C."/>
            <person name="Nagy L.G."/>
            <person name="Nolan M."/>
            <person name="Ohm R.A."/>
            <person name="Patyshakuliyeva A."/>
            <person name="Rokas A."/>
            <person name="Ruiz-Duenas F.J."/>
            <person name="Sabat G."/>
            <person name="Salamov A."/>
            <person name="Samejima M."/>
            <person name="Schmutz J."/>
            <person name="Slot J.C."/>
            <person name="St John F."/>
            <person name="Stenlid J."/>
            <person name="Sun H."/>
            <person name="Sun S."/>
            <person name="Syed K."/>
            <person name="Tsang A."/>
            <person name="Wiebenga A."/>
            <person name="Young D."/>
            <person name="Pisabarro A."/>
            <person name="Eastwood D.C."/>
            <person name="Martin F."/>
            <person name="Cullen D."/>
            <person name="Grigoriev I.V."/>
            <person name="Hibbett D.S."/>
        </authorList>
    </citation>
    <scope>NUCLEOTIDE SEQUENCE</scope>
    <source>
        <strain evidence="11">FP-58527</strain>
    </source>
</reference>
<evidence type="ECO:0000256" key="6">
    <source>
        <dbReference type="ARBA" id="ARBA00023065"/>
    </source>
</evidence>
<gene>
    <name evidence="10" type="ORF">FOMPIDRAFT_1145335</name>
</gene>
<dbReference type="STRING" id="743788.S8E8G7"/>
<keyword evidence="11" id="KW-1185">Reference proteome</keyword>
<protein>
    <recommendedName>
        <fullName evidence="12">ZIP-like iron-zinc transporter</fullName>
    </recommendedName>
</protein>
<keyword evidence="7 8" id="KW-0472">Membrane</keyword>
<dbReference type="eggNOG" id="KOG1558">
    <property type="taxonomic scope" value="Eukaryota"/>
</dbReference>
<dbReference type="InParanoid" id="S8E8G7"/>
<feature type="region of interest" description="Disordered" evidence="9">
    <location>
        <begin position="154"/>
        <end position="177"/>
    </location>
</feature>
<dbReference type="InterPro" id="IPR004698">
    <property type="entry name" value="Zn/Fe_permease_fun/pln"/>
</dbReference>
<evidence type="ECO:0008006" key="12">
    <source>
        <dbReference type="Google" id="ProtNLM"/>
    </source>
</evidence>
<dbReference type="Pfam" id="PF02535">
    <property type="entry name" value="Zip"/>
    <property type="match status" value="1"/>
</dbReference>
<feature type="transmembrane region" description="Helical" evidence="8">
    <location>
        <begin position="336"/>
        <end position="356"/>
    </location>
</feature>
<dbReference type="FunCoup" id="S8E8G7">
    <property type="interactions" value="261"/>
</dbReference>